<evidence type="ECO:0000313" key="1">
    <source>
        <dbReference type="EMBL" id="QBZ65061.1"/>
    </source>
</evidence>
<organism evidence="1 2">
    <name type="scientific">Pyricularia oryzae</name>
    <name type="common">Rice blast fungus</name>
    <name type="synonym">Magnaporthe oryzae</name>
    <dbReference type="NCBI Taxonomy" id="318829"/>
    <lineage>
        <taxon>Eukaryota</taxon>
        <taxon>Fungi</taxon>
        <taxon>Dikarya</taxon>
        <taxon>Ascomycota</taxon>
        <taxon>Pezizomycotina</taxon>
        <taxon>Sordariomycetes</taxon>
        <taxon>Sordariomycetidae</taxon>
        <taxon>Magnaporthales</taxon>
        <taxon>Pyriculariaceae</taxon>
        <taxon>Pyricularia</taxon>
    </lineage>
</organism>
<sequence length="110" mass="11545">MGISIGTKYVTAPLPNLGAHPLALDTLKIPAVAGRKTQLQAAAKPVAHVVVGTRQRALTAGAVQLCVSPGGEVGHQTSVHEPERARRHVGLVLHHCHYSIVQRPFGPDGT</sequence>
<dbReference type="EMBL" id="CP034209">
    <property type="protein sequence ID" value="QBZ65061.1"/>
    <property type="molecule type" value="Genomic_DNA"/>
</dbReference>
<reference evidence="1 2" key="1">
    <citation type="journal article" date="2019" name="Mol. Biol. Evol.">
        <title>Blast fungal genomes show frequent chromosomal changes, gene gains and losses, and effector gene turnover.</title>
        <authorList>
            <person name="Gomez Luciano L.B."/>
            <person name="Jason Tsai I."/>
            <person name="Chuma I."/>
            <person name="Tosa Y."/>
            <person name="Chen Y.H."/>
            <person name="Li J.Y."/>
            <person name="Li M.Y."/>
            <person name="Jade Lu M.Y."/>
            <person name="Nakayashiki H."/>
            <person name="Li W.H."/>
        </authorList>
    </citation>
    <scope>NUCLEOTIDE SEQUENCE [LARGE SCALE GENOMIC DNA]</scope>
    <source>
        <strain evidence="1">MZ5-1-6</strain>
    </source>
</reference>
<protein>
    <submittedName>
        <fullName evidence="1">Uncharacterized protein</fullName>
    </submittedName>
</protein>
<evidence type="ECO:0000313" key="2">
    <source>
        <dbReference type="Proteomes" id="UP000294847"/>
    </source>
</evidence>
<gene>
    <name evidence="1" type="ORF">PoMZ_06765</name>
</gene>
<proteinExistence type="predicted"/>
<dbReference type="Proteomes" id="UP000294847">
    <property type="component" value="Chromosome 6"/>
</dbReference>
<accession>A0A4P7NRJ8</accession>
<name>A0A4P7NRJ8_PYROR</name>
<dbReference type="AlphaFoldDB" id="A0A4P7NRJ8"/>